<evidence type="ECO:0000256" key="5">
    <source>
        <dbReference type="SAM" id="Phobius"/>
    </source>
</evidence>
<comment type="subcellular location">
    <subcellularLocation>
        <location evidence="1">Membrane</location>
    </subcellularLocation>
</comment>
<keyword evidence="7" id="KW-1185">Reference proteome</keyword>
<evidence type="ECO:0000313" key="7">
    <source>
        <dbReference type="Proteomes" id="UP001186944"/>
    </source>
</evidence>
<proteinExistence type="predicted"/>
<dbReference type="GO" id="GO:0045055">
    <property type="term" value="P:regulated exocytosis"/>
    <property type="evidence" value="ECO:0007669"/>
    <property type="project" value="TreeGrafter"/>
</dbReference>
<dbReference type="AlphaFoldDB" id="A0AA88XRR1"/>
<dbReference type="GO" id="GO:0005765">
    <property type="term" value="C:lysosomal membrane"/>
    <property type="evidence" value="ECO:0007669"/>
    <property type="project" value="TreeGrafter"/>
</dbReference>
<organism evidence="6 7">
    <name type="scientific">Pinctada imbricata</name>
    <name type="common">Atlantic pearl-oyster</name>
    <name type="synonym">Pinctada martensii</name>
    <dbReference type="NCBI Taxonomy" id="66713"/>
    <lineage>
        <taxon>Eukaryota</taxon>
        <taxon>Metazoa</taxon>
        <taxon>Spiralia</taxon>
        <taxon>Lophotrochozoa</taxon>
        <taxon>Mollusca</taxon>
        <taxon>Bivalvia</taxon>
        <taxon>Autobranchia</taxon>
        <taxon>Pteriomorphia</taxon>
        <taxon>Pterioida</taxon>
        <taxon>Pterioidea</taxon>
        <taxon>Pteriidae</taxon>
        <taxon>Pinctada</taxon>
    </lineage>
</organism>
<comment type="caution">
    <text evidence="6">The sequence shown here is derived from an EMBL/GenBank/DDBJ whole genome shotgun (WGS) entry which is preliminary data.</text>
</comment>
<evidence type="ECO:0000256" key="2">
    <source>
        <dbReference type="ARBA" id="ARBA00022692"/>
    </source>
</evidence>
<dbReference type="PANTHER" id="PTHR31004:SF1">
    <property type="entry name" value="TRANSMEMBRANE PROTEIN 79"/>
    <property type="match status" value="1"/>
</dbReference>
<evidence type="ECO:0000313" key="6">
    <source>
        <dbReference type="EMBL" id="KAK3089272.1"/>
    </source>
</evidence>
<name>A0AA88XRR1_PINIB</name>
<reference evidence="6" key="1">
    <citation type="submission" date="2019-08" db="EMBL/GenBank/DDBJ databases">
        <title>The improved chromosome-level genome for the pearl oyster Pinctada fucata martensii using PacBio sequencing and Hi-C.</title>
        <authorList>
            <person name="Zheng Z."/>
        </authorList>
    </citation>
    <scope>NUCLEOTIDE SEQUENCE</scope>
    <source>
        <strain evidence="6">ZZ-2019</strain>
        <tissue evidence="6">Adductor muscle</tissue>
    </source>
</reference>
<dbReference type="InterPro" id="IPR023352">
    <property type="entry name" value="MAPEG-like_dom_sf"/>
</dbReference>
<keyword evidence="3 5" id="KW-1133">Transmembrane helix</keyword>
<dbReference type="EMBL" id="VSWD01000010">
    <property type="protein sequence ID" value="KAK3089272.1"/>
    <property type="molecule type" value="Genomic_DNA"/>
</dbReference>
<accession>A0AA88XRR1</accession>
<dbReference type="SUPFAM" id="SSF161084">
    <property type="entry name" value="MAPEG domain-like"/>
    <property type="match status" value="1"/>
</dbReference>
<dbReference type="Gene3D" id="1.20.120.550">
    <property type="entry name" value="Membrane associated eicosanoid/glutathione metabolism-like domain"/>
    <property type="match status" value="1"/>
</dbReference>
<dbReference type="InterPro" id="IPR001129">
    <property type="entry name" value="Membr-assoc_MAPEG"/>
</dbReference>
<dbReference type="Proteomes" id="UP001186944">
    <property type="component" value="Unassembled WGS sequence"/>
</dbReference>
<feature type="transmembrane region" description="Helical" evidence="5">
    <location>
        <begin position="155"/>
        <end position="176"/>
    </location>
</feature>
<feature type="transmembrane region" description="Helical" evidence="5">
    <location>
        <begin position="125"/>
        <end position="143"/>
    </location>
</feature>
<evidence type="ECO:0000256" key="1">
    <source>
        <dbReference type="ARBA" id="ARBA00004370"/>
    </source>
</evidence>
<dbReference type="GO" id="GO:0032588">
    <property type="term" value="C:trans-Golgi network membrane"/>
    <property type="evidence" value="ECO:0007669"/>
    <property type="project" value="TreeGrafter"/>
</dbReference>
<dbReference type="Pfam" id="PF01124">
    <property type="entry name" value="MAPEG"/>
    <property type="match status" value="1"/>
</dbReference>
<gene>
    <name evidence="6" type="ORF">FSP39_002254</name>
</gene>
<keyword evidence="4 5" id="KW-0472">Membrane</keyword>
<evidence type="ECO:0000256" key="3">
    <source>
        <dbReference type="ARBA" id="ARBA00022989"/>
    </source>
</evidence>
<dbReference type="PANTHER" id="PTHR31004">
    <property type="entry name" value="TRANSMEMBRANE PROTEIN 79"/>
    <property type="match status" value="1"/>
</dbReference>
<sequence>MRSLPEDRHTVYTLGGLGVGIAGLILFLGYFVLSIPVPPVDTLTARLVFTLRWQILPLLTFMVGIERVANTRLKTSAIDPLSGKGEHLVEFYRRYAQNTLEQLCLHIVGQMTLCTFLNLESLTLIPTFAVLFFIGRMVFWFGYRSKPLHRATGFAMTFPVTMLTILYCIFCLFTSGPNFLLQNNIT</sequence>
<feature type="transmembrane region" description="Helical" evidence="5">
    <location>
        <begin position="45"/>
        <end position="65"/>
    </location>
</feature>
<evidence type="ECO:0000256" key="4">
    <source>
        <dbReference type="ARBA" id="ARBA00023136"/>
    </source>
</evidence>
<protein>
    <recommendedName>
        <fullName evidence="8">MAPEG family protein</fullName>
    </recommendedName>
</protein>
<feature type="transmembrane region" description="Helical" evidence="5">
    <location>
        <begin position="12"/>
        <end position="33"/>
    </location>
</feature>
<evidence type="ECO:0008006" key="8">
    <source>
        <dbReference type="Google" id="ProtNLM"/>
    </source>
</evidence>
<keyword evidence="2 5" id="KW-0812">Transmembrane</keyword>